<dbReference type="Proteomes" id="UP000053477">
    <property type="component" value="Unassembled WGS sequence"/>
</dbReference>
<proteinExistence type="predicted"/>
<accession>A0A0H2S3A3</accession>
<sequence>MHREREKRVNISRGRGIAIEEGTKTHQHTVDHLDVLERPEAPPFQPQPMLWDASGVVIASTSMMAENFLEALREQVFRHLQASGFIPIELTETETGAFKRMEIVMVVDGRGQRRSSLDERSSAIGIVRNDITTSIRDHPLALSTPCSLLSTIIMHHPPLRLSISSSFLRLIFNSRPLLQPTFAPLRVLHPHRTPLVVNSGSPPLRDSTSSRIDRAHPCSSVLINR</sequence>
<gene>
    <name evidence="1" type="ORF">SCHPADRAFT_925107</name>
</gene>
<dbReference type="AlphaFoldDB" id="A0A0H2S3A3"/>
<keyword evidence="2" id="KW-1185">Reference proteome</keyword>
<organism evidence="1 2">
    <name type="scientific">Schizopora paradoxa</name>
    <dbReference type="NCBI Taxonomy" id="27342"/>
    <lineage>
        <taxon>Eukaryota</taxon>
        <taxon>Fungi</taxon>
        <taxon>Dikarya</taxon>
        <taxon>Basidiomycota</taxon>
        <taxon>Agaricomycotina</taxon>
        <taxon>Agaricomycetes</taxon>
        <taxon>Hymenochaetales</taxon>
        <taxon>Schizoporaceae</taxon>
        <taxon>Schizopora</taxon>
    </lineage>
</organism>
<name>A0A0H2S3A3_9AGAM</name>
<dbReference type="EMBL" id="KQ085894">
    <property type="protein sequence ID" value="KLO18469.1"/>
    <property type="molecule type" value="Genomic_DNA"/>
</dbReference>
<evidence type="ECO:0000313" key="2">
    <source>
        <dbReference type="Proteomes" id="UP000053477"/>
    </source>
</evidence>
<evidence type="ECO:0000313" key="1">
    <source>
        <dbReference type="EMBL" id="KLO18469.1"/>
    </source>
</evidence>
<dbReference type="InParanoid" id="A0A0H2S3A3"/>
<reference evidence="1 2" key="1">
    <citation type="submission" date="2015-04" db="EMBL/GenBank/DDBJ databases">
        <title>Complete genome sequence of Schizopora paradoxa KUC8140, a cosmopolitan wood degrader in East Asia.</title>
        <authorList>
            <consortium name="DOE Joint Genome Institute"/>
            <person name="Min B."/>
            <person name="Park H."/>
            <person name="Jang Y."/>
            <person name="Kim J.-J."/>
            <person name="Kim K.H."/>
            <person name="Pangilinan J."/>
            <person name="Lipzen A."/>
            <person name="Riley R."/>
            <person name="Grigoriev I.V."/>
            <person name="Spatafora J.W."/>
            <person name="Choi I.-G."/>
        </authorList>
    </citation>
    <scope>NUCLEOTIDE SEQUENCE [LARGE SCALE GENOMIC DNA]</scope>
    <source>
        <strain evidence="1 2">KUC8140</strain>
    </source>
</reference>
<protein>
    <submittedName>
        <fullName evidence="1">Uncharacterized protein</fullName>
    </submittedName>
</protein>